<dbReference type="Pfam" id="PF12833">
    <property type="entry name" value="HTH_18"/>
    <property type="match status" value="1"/>
</dbReference>
<dbReference type="InterPro" id="IPR018060">
    <property type="entry name" value="HTH_AraC"/>
</dbReference>
<dbReference type="RefSeq" id="WP_121198009.1">
    <property type="nucleotide sequence ID" value="NZ_RBKU01000001.1"/>
</dbReference>
<dbReference type="PRINTS" id="PR00032">
    <property type="entry name" value="HTHARAC"/>
</dbReference>
<dbReference type="InterPro" id="IPR020449">
    <property type="entry name" value="Tscrpt_reg_AraC-type_HTH"/>
</dbReference>
<accession>A0A495J1B0</accession>
<gene>
    <name evidence="5" type="ORF">BDD43_2591</name>
</gene>
<dbReference type="Proteomes" id="UP000268007">
    <property type="component" value="Unassembled WGS sequence"/>
</dbReference>
<keyword evidence="2" id="KW-0238">DNA-binding</keyword>
<dbReference type="InterPro" id="IPR009057">
    <property type="entry name" value="Homeodomain-like_sf"/>
</dbReference>
<dbReference type="GO" id="GO:0003700">
    <property type="term" value="F:DNA-binding transcription factor activity"/>
    <property type="evidence" value="ECO:0007669"/>
    <property type="project" value="InterPro"/>
</dbReference>
<evidence type="ECO:0000259" key="4">
    <source>
        <dbReference type="PROSITE" id="PS01124"/>
    </source>
</evidence>
<dbReference type="OrthoDB" id="9816214at2"/>
<dbReference type="AlphaFoldDB" id="A0A495J1B0"/>
<comment type="caution">
    <text evidence="5">The sequence shown here is derived from an EMBL/GenBank/DDBJ whole genome shotgun (WGS) entry which is preliminary data.</text>
</comment>
<evidence type="ECO:0000256" key="1">
    <source>
        <dbReference type="ARBA" id="ARBA00023015"/>
    </source>
</evidence>
<feature type="domain" description="HTH araC/xylS-type" evidence="4">
    <location>
        <begin position="204"/>
        <end position="305"/>
    </location>
</feature>
<keyword evidence="3" id="KW-0804">Transcription</keyword>
<protein>
    <submittedName>
        <fullName evidence="5">AraC family transcriptional regulator</fullName>
    </submittedName>
</protein>
<sequence length="307" mass="35568">MNNHQLFRFQTITEYHRAAGLPNPAHPLISVVHMDDFNRPLAQNSFSLTYDFYSISLKRMKNAKFKYGQQASDFDEGVLFFMSPGQVFGMDIEKGSVLHRPEGWIILIHPDFLWNTPLAKTIKQYEFFSYSVYEALYLSDKEETMLTTITQNIEQEYHANIDRFSQSVIIAQLELLLTYSERFYQRQFITRKIASHEILIKLEDMLTNYFNSGSLAQKGLPSVTYIAENLNISPGYLSGLLKSLTGQNTQQHLHNKLIELAKEKLSTTNLTVSEIAYELGFEHLQSFSKLFKTKTNLSPMEFRHSFN</sequence>
<organism evidence="5 6">
    <name type="scientific">Mucilaginibacter gracilis</name>
    <dbReference type="NCBI Taxonomy" id="423350"/>
    <lineage>
        <taxon>Bacteria</taxon>
        <taxon>Pseudomonadati</taxon>
        <taxon>Bacteroidota</taxon>
        <taxon>Sphingobacteriia</taxon>
        <taxon>Sphingobacteriales</taxon>
        <taxon>Sphingobacteriaceae</taxon>
        <taxon>Mucilaginibacter</taxon>
    </lineage>
</organism>
<dbReference type="EMBL" id="RBKU01000001">
    <property type="protein sequence ID" value="RKR82411.1"/>
    <property type="molecule type" value="Genomic_DNA"/>
</dbReference>
<name>A0A495J1B0_9SPHI</name>
<keyword evidence="1" id="KW-0805">Transcription regulation</keyword>
<evidence type="ECO:0000256" key="3">
    <source>
        <dbReference type="ARBA" id="ARBA00023163"/>
    </source>
</evidence>
<reference evidence="5 6" key="1">
    <citation type="submission" date="2018-10" db="EMBL/GenBank/DDBJ databases">
        <title>Genomic Encyclopedia of Archaeal and Bacterial Type Strains, Phase II (KMG-II): from individual species to whole genera.</title>
        <authorList>
            <person name="Goeker M."/>
        </authorList>
    </citation>
    <scope>NUCLEOTIDE SEQUENCE [LARGE SCALE GENOMIC DNA]</scope>
    <source>
        <strain evidence="5 6">DSM 18602</strain>
    </source>
</reference>
<dbReference type="GO" id="GO:0043565">
    <property type="term" value="F:sequence-specific DNA binding"/>
    <property type="evidence" value="ECO:0007669"/>
    <property type="project" value="InterPro"/>
</dbReference>
<dbReference type="PANTHER" id="PTHR43280:SF32">
    <property type="entry name" value="TRANSCRIPTIONAL REGULATORY PROTEIN"/>
    <property type="match status" value="1"/>
</dbReference>
<evidence type="ECO:0000313" key="5">
    <source>
        <dbReference type="EMBL" id="RKR82411.1"/>
    </source>
</evidence>
<evidence type="ECO:0000256" key="2">
    <source>
        <dbReference type="ARBA" id="ARBA00023125"/>
    </source>
</evidence>
<dbReference type="SUPFAM" id="SSF46689">
    <property type="entry name" value="Homeodomain-like"/>
    <property type="match status" value="1"/>
</dbReference>
<proteinExistence type="predicted"/>
<dbReference type="PANTHER" id="PTHR43280">
    <property type="entry name" value="ARAC-FAMILY TRANSCRIPTIONAL REGULATOR"/>
    <property type="match status" value="1"/>
</dbReference>
<dbReference type="SMART" id="SM00342">
    <property type="entry name" value="HTH_ARAC"/>
    <property type="match status" value="1"/>
</dbReference>
<evidence type="ECO:0000313" key="6">
    <source>
        <dbReference type="Proteomes" id="UP000268007"/>
    </source>
</evidence>
<dbReference type="Gene3D" id="1.10.10.60">
    <property type="entry name" value="Homeodomain-like"/>
    <property type="match status" value="1"/>
</dbReference>
<dbReference type="PROSITE" id="PS01124">
    <property type="entry name" value="HTH_ARAC_FAMILY_2"/>
    <property type="match status" value="1"/>
</dbReference>
<keyword evidence="6" id="KW-1185">Reference proteome</keyword>